<evidence type="ECO:0000256" key="3">
    <source>
        <dbReference type="ARBA" id="ARBA00022475"/>
    </source>
</evidence>
<organism evidence="8 9">
    <name type="scientific">Cordylochernes scorpioides</name>
    <dbReference type="NCBI Taxonomy" id="51811"/>
    <lineage>
        <taxon>Eukaryota</taxon>
        <taxon>Metazoa</taxon>
        <taxon>Ecdysozoa</taxon>
        <taxon>Arthropoda</taxon>
        <taxon>Chelicerata</taxon>
        <taxon>Arachnida</taxon>
        <taxon>Pseudoscorpiones</taxon>
        <taxon>Cheliferoidea</taxon>
        <taxon>Chernetidae</taxon>
        <taxon>Cordylochernes</taxon>
    </lineage>
</organism>
<evidence type="ECO:0000256" key="5">
    <source>
        <dbReference type="ARBA" id="ARBA00022989"/>
    </source>
</evidence>
<keyword evidence="5 7" id="KW-1133">Transmembrane helix</keyword>
<evidence type="ECO:0000313" key="8">
    <source>
        <dbReference type="EMBL" id="UYV60838.1"/>
    </source>
</evidence>
<keyword evidence="6 7" id="KW-0472">Membrane</keyword>
<feature type="transmembrane region" description="Helical" evidence="7">
    <location>
        <begin position="375"/>
        <end position="396"/>
    </location>
</feature>
<dbReference type="PANTHER" id="PTHR16024">
    <property type="entry name" value="XK-RELATED PROTEIN"/>
    <property type="match status" value="1"/>
</dbReference>
<evidence type="ECO:0000256" key="2">
    <source>
        <dbReference type="ARBA" id="ARBA00008789"/>
    </source>
</evidence>
<evidence type="ECO:0000313" key="9">
    <source>
        <dbReference type="Proteomes" id="UP001235939"/>
    </source>
</evidence>
<proteinExistence type="inferred from homology"/>
<feature type="transmembrane region" description="Helical" evidence="7">
    <location>
        <begin position="188"/>
        <end position="210"/>
    </location>
</feature>
<dbReference type="PANTHER" id="PTHR16024:SF28">
    <property type="entry name" value="XK-RELATED PROTEIN"/>
    <property type="match status" value="1"/>
</dbReference>
<reference evidence="8 9" key="1">
    <citation type="submission" date="2022-01" db="EMBL/GenBank/DDBJ databases">
        <title>A chromosomal length assembly of Cordylochernes scorpioides.</title>
        <authorList>
            <person name="Zeh D."/>
            <person name="Zeh J."/>
        </authorList>
    </citation>
    <scope>NUCLEOTIDE SEQUENCE [LARGE SCALE GENOMIC DNA]</scope>
    <source>
        <strain evidence="8">IN4F17</strain>
        <tissue evidence="8">Whole Body</tissue>
    </source>
</reference>
<evidence type="ECO:0000256" key="4">
    <source>
        <dbReference type="ARBA" id="ARBA00022692"/>
    </source>
</evidence>
<evidence type="ECO:0000256" key="6">
    <source>
        <dbReference type="ARBA" id="ARBA00023136"/>
    </source>
</evidence>
<gene>
    <name evidence="8" type="ORF">LAZ67_1002538</name>
</gene>
<comment type="similarity">
    <text evidence="2 7">Belongs to the XK family.</text>
</comment>
<dbReference type="InterPro" id="IPR050895">
    <property type="entry name" value="XK-related_scramblase"/>
</dbReference>
<keyword evidence="9" id="KW-1185">Reference proteome</keyword>
<accession>A0ABY6JYW4</accession>
<feature type="transmembrane region" description="Helical" evidence="7">
    <location>
        <begin position="34"/>
        <end position="54"/>
    </location>
</feature>
<evidence type="ECO:0000256" key="1">
    <source>
        <dbReference type="ARBA" id="ARBA00004651"/>
    </source>
</evidence>
<dbReference type="EMBL" id="CP092863">
    <property type="protein sequence ID" value="UYV60838.1"/>
    <property type="molecule type" value="Genomic_DNA"/>
</dbReference>
<comment type="caution">
    <text evidence="7">Lacks conserved residue(s) required for the propagation of feature annotation.</text>
</comment>
<sequence length="1141" mass="129139">MGLRSHFSFYCYTFDRYNNSVFIFFLISTQSYQGIKLVELVDGVCWGCVFFFLISTQSYQGIKLVDGVCWGCVFFLLISTQSYYGIKLVELVDGVCWGCVFFLISTQSYQGIKLVELVDGVCWGCVFHFLISTQSYYGIKLVELVDGVCCGCVFFFLISTQSYQGIKLVDGVCWGCVFFLLISTQSYYGIKLVELVDGVCWGCVFFFLISTQSYQGIKLVELVDGVCWGCVFFFLISTQSYYGIKLVELVDDTVVALKYFLHGHLAWGLLTVFFTALSSATINIFSLRWLLEDSRLTSSAKLTHWLQLGLFYRYWERWGMRRRRDKLDNPQLRAEYYQQCSDLCMLRLFESFLEAAPQLVLQLYIMFLVPETSWLSWTGVCVVASLISLGLGVMSYGRALREQGGRGLSWVGSLAVLFWRLGTLTSRVLSLVLLCRALGLTAFLLLMVRWVAMTTWAYFQGTDFCPTWWEERLYNGVIGAIYCFCWFNVQEGRSRTRCTKFYMSTAAENLACVAVYYYLSAGSTPWPGVVVLVSFILGLASMGVYFRFFHPSGPITLWRPAAVPQIPSDVAPGDTLRHTLKYSHSVKVAGHHPSVVVRRENSPDSSTTSSRSSDLSVDLGCSLKCIQDDHTCHSLNCSVMATPVLPPVSRHRVVNYNFRAMNNGRVSCSCTVLQDLGRSPPLLDQQSPGETLIHRCSEESFSHFHRKFLWKVLAKHGFRRARSCSTFGTTPLTSTPLLFIPIFKPLKAFIPTIKPLKLFIPNLKPFKPFVPNLKPLKTFILILKPLKTPNPILKPLKAFNPISKPLKAFVLILKPLKLFIPILKPLKAFNLILKPLKTPNPILKSLKTPTPILKPLQIHNPILKPLKLFIPILKPLKAFNPILKPLKAFILILKPLKDFIPILKPLKTPNPILKSLKTFIPILKPLTTPNAVLKSLKTPNPILKSLKIPNPILKSLKLFIPILKPLKTPNPILKPLKTPNPILKTLKAFKPILKPLKAFILILKSLKLFILLFNLPISLLTPLRHSTLFLTLLKPDLTTKLTFDISIFFPSSSWIILFAQLSLNTVEPPCKGQHLIAELKCLLRRELTAIGRVPRWQIGERPSDMKASCETSRITLTNKQSLTNSNIVRRGVDFFKNPDFN</sequence>
<dbReference type="Pfam" id="PF09815">
    <property type="entry name" value="XK-related"/>
    <property type="match status" value="1"/>
</dbReference>
<protein>
    <recommendedName>
        <fullName evidence="7">XK-related protein</fullName>
    </recommendedName>
</protein>
<feature type="transmembrane region" description="Helical" evidence="7">
    <location>
        <begin position="472"/>
        <end position="489"/>
    </location>
</feature>
<evidence type="ECO:0000256" key="7">
    <source>
        <dbReference type="RuleBase" id="RU910716"/>
    </source>
</evidence>
<feature type="transmembrane region" description="Helical" evidence="7">
    <location>
        <begin position="525"/>
        <end position="549"/>
    </location>
</feature>
<dbReference type="InterPro" id="IPR018629">
    <property type="entry name" value="XK-rel"/>
</dbReference>
<feature type="transmembrane region" description="Helical" evidence="7">
    <location>
        <begin position="222"/>
        <end position="244"/>
    </location>
</feature>
<feature type="transmembrane region" description="Helical" evidence="7">
    <location>
        <begin position="165"/>
        <end position="182"/>
    </location>
</feature>
<dbReference type="Proteomes" id="UP001235939">
    <property type="component" value="Chromosome 01"/>
</dbReference>
<keyword evidence="3" id="KW-1003">Cell membrane</keyword>
<comment type="subcellular location">
    <subcellularLocation>
        <location evidence="1">Cell membrane</location>
        <topology evidence="1">Multi-pass membrane protein</topology>
    </subcellularLocation>
    <subcellularLocation>
        <location evidence="7">Membrane</location>
        <topology evidence="7">Multi-pass membrane protein</topology>
    </subcellularLocation>
</comment>
<feature type="transmembrane region" description="Helical" evidence="7">
    <location>
        <begin position="428"/>
        <end position="452"/>
    </location>
</feature>
<feature type="transmembrane region" description="Helical" evidence="7">
    <location>
        <begin position="264"/>
        <end position="291"/>
    </location>
</feature>
<keyword evidence="4 7" id="KW-0812">Transmembrane</keyword>
<feature type="transmembrane region" description="Helical" evidence="7">
    <location>
        <begin position="61"/>
        <end position="78"/>
    </location>
</feature>
<feature type="transmembrane region" description="Helical" evidence="7">
    <location>
        <begin position="137"/>
        <end position="158"/>
    </location>
</feature>
<name>A0ABY6JYW4_9ARAC</name>